<feature type="domain" description="Cytochrome c" evidence="6">
    <location>
        <begin position="40"/>
        <end position="132"/>
    </location>
</feature>
<reference evidence="7 8" key="1">
    <citation type="submission" date="2018-03" db="EMBL/GenBank/DDBJ databases">
        <title>Draft Genome Sequences of the Obligatory Marine Myxobacteria Enhygromyxa salina SWB007.</title>
        <authorList>
            <person name="Poehlein A."/>
            <person name="Moghaddam J.A."/>
            <person name="Harms H."/>
            <person name="Alanjari M."/>
            <person name="Koenig G.M."/>
            <person name="Daniel R."/>
            <person name="Schaeberle T.F."/>
        </authorList>
    </citation>
    <scope>NUCLEOTIDE SEQUENCE [LARGE SCALE GENOMIC DNA]</scope>
    <source>
        <strain evidence="7 8">SWB007</strain>
    </source>
</reference>
<evidence type="ECO:0000313" key="7">
    <source>
        <dbReference type="EMBL" id="PRQ04950.1"/>
    </source>
</evidence>
<dbReference type="RefSeq" id="WP_106091783.1">
    <property type="nucleotide sequence ID" value="NZ_PVNL01000100.1"/>
</dbReference>
<dbReference type="GO" id="GO:0020037">
    <property type="term" value="F:heme binding"/>
    <property type="evidence" value="ECO:0007669"/>
    <property type="project" value="InterPro"/>
</dbReference>
<evidence type="ECO:0000256" key="3">
    <source>
        <dbReference type="ARBA" id="ARBA00023004"/>
    </source>
</evidence>
<dbReference type="GO" id="GO:0046872">
    <property type="term" value="F:metal ion binding"/>
    <property type="evidence" value="ECO:0007669"/>
    <property type="project" value="UniProtKB-KW"/>
</dbReference>
<evidence type="ECO:0000256" key="5">
    <source>
        <dbReference type="SAM" id="SignalP"/>
    </source>
</evidence>
<organism evidence="7 8">
    <name type="scientific">Enhygromyxa salina</name>
    <dbReference type="NCBI Taxonomy" id="215803"/>
    <lineage>
        <taxon>Bacteria</taxon>
        <taxon>Pseudomonadati</taxon>
        <taxon>Myxococcota</taxon>
        <taxon>Polyangia</taxon>
        <taxon>Nannocystales</taxon>
        <taxon>Nannocystaceae</taxon>
        <taxon>Enhygromyxa</taxon>
    </lineage>
</organism>
<name>A0A2S9YIQ9_9BACT</name>
<gene>
    <name evidence="7" type="ORF">ENSA7_48810</name>
</gene>
<evidence type="ECO:0000256" key="2">
    <source>
        <dbReference type="ARBA" id="ARBA00022723"/>
    </source>
</evidence>
<comment type="caution">
    <text evidence="7">The sequence shown here is derived from an EMBL/GenBank/DDBJ whole genome shotgun (WGS) entry which is preliminary data.</text>
</comment>
<proteinExistence type="predicted"/>
<evidence type="ECO:0000256" key="4">
    <source>
        <dbReference type="PROSITE-ProRule" id="PRU00433"/>
    </source>
</evidence>
<keyword evidence="5" id="KW-0732">Signal</keyword>
<dbReference type="Pfam" id="PF13442">
    <property type="entry name" value="Cytochrome_CBB3"/>
    <property type="match status" value="1"/>
</dbReference>
<dbReference type="PROSITE" id="PS51007">
    <property type="entry name" value="CYTC"/>
    <property type="match status" value="1"/>
</dbReference>
<evidence type="ECO:0000313" key="8">
    <source>
        <dbReference type="Proteomes" id="UP000238823"/>
    </source>
</evidence>
<dbReference type="EMBL" id="PVNL01000100">
    <property type="protein sequence ID" value="PRQ04950.1"/>
    <property type="molecule type" value="Genomic_DNA"/>
</dbReference>
<dbReference type="GO" id="GO:0009055">
    <property type="term" value="F:electron transfer activity"/>
    <property type="evidence" value="ECO:0007669"/>
    <property type="project" value="InterPro"/>
</dbReference>
<feature type="chain" id="PRO_5015603387" evidence="5">
    <location>
        <begin position="26"/>
        <end position="144"/>
    </location>
</feature>
<keyword evidence="2 4" id="KW-0479">Metal-binding</keyword>
<evidence type="ECO:0000256" key="1">
    <source>
        <dbReference type="ARBA" id="ARBA00022617"/>
    </source>
</evidence>
<sequence length="144" mass="15047">MTAGVTSGLALGLVLLSGCNSGAPAFTEPMTLGGSEVSPEALNQGRDLYRVHCVSCHGDAGAGDGPAARNLKFPPADFRAGQFSFVAEGELPTHEQLTERIQVGAPERGMPSWKGMRPEDLSALANYIKTFSPRWSTPSGKAAS</sequence>
<dbReference type="InterPro" id="IPR036909">
    <property type="entry name" value="Cyt_c-like_dom_sf"/>
</dbReference>
<protein>
    <submittedName>
        <fullName evidence="7">Cytochrome c</fullName>
    </submittedName>
</protein>
<keyword evidence="3 4" id="KW-0408">Iron</keyword>
<dbReference type="Gene3D" id="1.10.760.10">
    <property type="entry name" value="Cytochrome c-like domain"/>
    <property type="match status" value="1"/>
</dbReference>
<dbReference type="InterPro" id="IPR009056">
    <property type="entry name" value="Cyt_c-like_dom"/>
</dbReference>
<accession>A0A2S9YIQ9</accession>
<evidence type="ECO:0000259" key="6">
    <source>
        <dbReference type="PROSITE" id="PS51007"/>
    </source>
</evidence>
<dbReference type="AlphaFoldDB" id="A0A2S9YIQ9"/>
<keyword evidence="1 4" id="KW-0349">Heme</keyword>
<dbReference type="SUPFAM" id="SSF46626">
    <property type="entry name" value="Cytochrome c"/>
    <property type="match status" value="1"/>
</dbReference>
<feature type="signal peptide" evidence="5">
    <location>
        <begin position="1"/>
        <end position="25"/>
    </location>
</feature>
<dbReference type="Proteomes" id="UP000238823">
    <property type="component" value="Unassembled WGS sequence"/>
</dbReference>
<dbReference type="OrthoDB" id="9808312at2"/>